<protein>
    <submittedName>
        <fullName evidence="6">LIN-9/ALY-like transcription repressor</fullName>
    </submittedName>
</protein>
<evidence type="ECO:0000313" key="7">
    <source>
        <dbReference type="Proteomes" id="UP000316726"/>
    </source>
</evidence>
<feature type="compositionally biased region" description="Basic and acidic residues" evidence="4">
    <location>
        <begin position="81"/>
        <end position="98"/>
    </location>
</feature>
<evidence type="ECO:0000313" key="6">
    <source>
        <dbReference type="EMBL" id="QDZ19502.1"/>
    </source>
</evidence>
<dbReference type="GO" id="GO:0051726">
    <property type="term" value="P:regulation of cell cycle"/>
    <property type="evidence" value="ECO:0007669"/>
    <property type="project" value="TreeGrafter"/>
</dbReference>
<feature type="compositionally biased region" description="Basic and acidic residues" evidence="4">
    <location>
        <begin position="233"/>
        <end position="242"/>
    </location>
</feature>
<dbReference type="GO" id="GO:0006357">
    <property type="term" value="P:regulation of transcription by RNA polymerase II"/>
    <property type="evidence" value="ECO:0007669"/>
    <property type="project" value="TreeGrafter"/>
</dbReference>
<evidence type="ECO:0000256" key="3">
    <source>
        <dbReference type="SAM" id="Coils"/>
    </source>
</evidence>
<organism evidence="6 7">
    <name type="scientific">Chloropicon primus</name>
    <dbReference type="NCBI Taxonomy" id="1764295"/>
    <lineage>
        <taxon>Eukaryota</taxon>
        <taxon>Viridiplantae</taxon>
        <taxon>Chlorophyta</taxon>
        <taxon>Chloropicophyceae</taxon>
        <taxon>Chloropicales</taxon>
        <taxon>Chloropicaceae</taxon>
        <taxon>Chloropicon</taxon>
    </lineage>
</organism>
<feature type="compositionally biased region" description="Low complexity" evidence="4">
    <location>
        <begin position="297"/>
        <end position="318"/>
    </location>
</feature>
<feature type="region of interest" description="Disordered" evidence="4">
    <location>
        <begin position="170"/>
        <end position="376"/>
    </location>
</feature>
<feature type="domain" description="DIRP" evidence="5">
    <location>
        <begin position="450"/>
        <end position="549"/>
    </location>
</feature>
<evidence type="ECO:0000259" key="5">
    <source>
        <dbReference type="SMART" id="SM01135"/>
    </source>
</evidence>
<gene>
    <name evidence="6" type="ORF">A3770_03p20200</name>
</gene>
<dbReference type="InterPro" id="IPR033471">
    <property type="entry name" value="DIRP"/>
</dbReference>
<evidence type="ECO:0000256" key="4">
    <source>
        <dbReference type="SAM" id="MobiDB-lite"/>
    </source>
</evidence>
<reference evidence="6 7" key="1">
    <citation type="submission" date="2018-07" db="EMBL/GenBank/DDBJ databases">
        <title>The complete nuclear genome of the prasinophyte Chloropicon primus (CCMP1205).</title>
        <authorList>
            <person name="Pombert J.-F."/>
            <person name="Otis C."/>
            <person name="Turmel M."/>
            <person name="Lemieux C."/>
        </authorList>
    </citation>
    <scope>NUCLEOTIDE SEQUENCE [LARGE SCALE GENOMIC DNA]</scope>
    <source>
        <strain evidence="6 7">CCMP1205</strain>
    </source>
</reference>
<proteinExistence type="predicted"/>
<name>A0A5B8MJH5_9CHLO</name>
<comment type="subcellular location">
    <subcellularLocation>
        <location evidence="1">Nucleus</location>
    </subcellularLocation>
</comment>
<evidence type="ECO:0000256" key="2">
    <source>
        <dbReference type="ARBA" id="ARBA00023242"/>
    </source>
</evidence>
<feature type="coiled-coil region" evidence="3">
    <location>
        <begin position="655"/>
        <end position="720"/>
    </location>
</feature>
<dbReference type="Proteomes" id="UP000316726">
    <property type="component" value="Chromosome 3"/>
</dbReference>
<dbReference type="Pfam" id="PF06584">
    <property type="entry name" value="DIRP"/>
    <property type="match status" value="1"/>
</dbReference>
<dbReference type="PANTHER" id="PTHR21689:SF2">
    <property type="entry name" value="PROTEIN LIN-9 HOMOLOG"/>
    <property type="match status" value="1"/>
</dbReference>
<dbReference type="GO" id="GO:0003677">
    <property type="term" value="F:DNA binding"/>
    <property type="evidence" value="ECO:0007669"/>
    <property type="project" value="TreeGrafter"/>
</dbReference>
<dbReference type="GO" id="GO:0005654">
    <property type="term" value="C:nucleoplasm"/>
    <property type="evidence" value="ECO:0007669"/>
    <property type="project" value="TreeGrafter"/>
</dbReference>
<evidence type="ECO:0000256" key="1">
    <source>
        <dbReference type="ARBA" id="ARBA00004123"/>
    </source>
</evidence>
<dbReference type="PANTHER" id="PTHR21689">
    <property type="entry name" value="LIN-9"/>
    <property type="match status" value="1"/>
</dbReference>
<feature type="region of interest" description="Disordered" evidence="4">
    <location>
        <begin position="61"/>
        <end position="98"/>
    </location>
</feature>
<keyword evidence="2" id="KW-0539">Nucleus</keyword>
<keyword evidence="3" id="KW-0175">Coiled coil</keyword>
<dbReference type="AlphaFoldDB" id="A0A5B8MJH5"/>
<sequence length="862" mass="96015">MTEEEEGNDLLDFAKALPDLANEAMEVDEEEGGDLKREGVEIAKDVEDLKKATTATAMVQDLAEDGVENENGNGNGNGLHEGGEGERNGHGADHSGWDSRRVWEDGEVSDFFNAFKEHGEEEWKQVCDKLKHARTEEEVRGFYDLNEEYLKKQDTSAGGLLQAYSAKLNGGRASAEVNGTPAKEKTIAPFVQEGEGGKEGEPVEGNLKAWASSGKRSDRKKRPAQQVRPAVSPEKEKPKAKSPDVLMSNVIETLAQAASVSRSNPGTPQSKLEQNAVGTKAGRGGQSPKPRKRLFADDATAASALLGLATTSNDSSGKPQKKGKGSRASTPKSTPKKQHKSLMDSLRTQPLKELSGLGPQVKPRNRRKPDHRRYLGPLSPLMKLHKRFSAFKGASSPNAKVLERQLKLQSSLDGLLGWGEKIHAPPGTVLNKIQNCLCPSMRRWCYYEWFYSAIDKLWFEKNTFKDFLDHAGIGSKCKTLQRTEWAMIRRSLGKPRRLSLQFLHEERAELEAYRAGVRKQFKEKDPSEIPSDLPRPLIVGQRVTARHPATGQIHDGSILTVDHSNSKYRVQFDRQELGVQQLEDVHIMARTSTETTPLVPIRKPKLEPLNVSEPAMFTPRRQGISAIAEVEPIVSYTPTNQLDSREMDMRSLAQVDHLLDLKQRLLGELKQMNDEAEGNLHLDENGCTSKQFQQNYALQVRNLRECNDRLKSALVRLQQRVSVSQYRLVSQVFVQNPSQQFQSPLLQMQKLSNSDVVQHAKSIVAEAQKIGNAKLKAVKKKGSRGKGQQPKEDEKKVRELISSCVHLMTTLQICADRSLPSEAVSLAVDQILLHLKPKSEKNSALYREIKKSIGIIKTQLHV</sequence>
<dbReference type="OrthoDB" id="2339771at2759"/>
<dbReference type="InterPro" id="IPR010561">
    <property type="entry name" value="LIN-9/ALY1"/>
</dbReference>
<dbReference type="STRING" id="1764295.A0A5B8MJH5"/>
<dbReference type="GO" id="GO:0017053">
    <property type="term" value="C:transcription repressor complex"/>
    <property type="evidence" value="ECO:0007669"/>
    <property type="project" value="InterPro"/>
</dbReference>
<accession>A0A5B8MJH5</accession>
<dbReference type="GO" id="GO:0006351">
    <property type="term" value="P:DNA-templated transcription"/>
    <property type="evidence" value="ECO:0007669"/>
    <property type="project" value="InterPro"/>
</dbReference>
<feature type="compositionally biased region" description="Polar residues" evidence="4">
    <location>
        <begin position="256"/>
        <end position="277"/>
    </location>
</feature>
<keyword evidence="7" id="KW-1185">Reference proteome</keyword>
<dbReference type="SMART" id="SM01135">
    <property type="entry name" value="DIRP"/>
    <property type="match status" value="1"/>
</dbReference>
<dbReference type="EMBL" id="CP031036">
    <property type="protein sequence ID" value="QDZ19502.1"/>
    <property type="molecule type" value="Genomic_DNA"/>
</dbReference>